<evidence type="ECO:0000256" key="13">
    <source>
        <dbReference type="ARBA" id="ARBA00023004"/>
    </source>
</evidence>
<evidence type="ECO:0000256" key="6">
    <source>
        <dbReference type="ARBA" id="ARBA00022737"/>
    </source>
</evidence>
<dbReference type="InterPro" id="IPR034732">
    <property type="entry name" value="EPHD"/>
</dbReference>
<dbReference type="FunFam" id="3.30.40.10:FF:000029">
    <property type="entry name" value="lysine-specific demethylase 4C isoform X1"/>
    <property type="match status" value="1"/>
</dbReference>
<comment type="subcellular location">
    <subcellularLocation>
        <location evidence="2">Nucleus</location>
    </subcellularLocation>
</comment>
<evidence type="ECO:0000256" key="21">
    <source>
        <dbReference type="ARBA" id="ARBA00080011"/>
    </source>
</evidence>
<accession>A0A8C5CJG3</accession>
<dbReference type="SUPFAM" id="SSF63748">
    <property type="entry name" value="Tudor/PWWP/MBT"/>
    <property type="match status" value="2"/>
</dbReference>
<evidence type="ECO:0000256" key="10">
    <source>
        <dbReference type="ARBA" id="ARBA00022964"/>
    </source>
</evidence>
<protein>
    <recommendedName>
        <fullName evidence="19">Lysine-specific demethylase 4B</fullName>
        <ecNumber evidence="4">1.14.11.66</ecNumber>
    </recommendedName>
    <alternativeName>
        <fullName evidence="20">JmjC domain-containing histone demethylation protein 3B</fullName>
    </alternativeName>
    <alternativeName>
        <fullName evidence="21">Jumonji domain-containing protein 2B</fullName>
    </alternativeName>
    <alternativeName>
        <fullName evidence="22">[histone H3]-trimethyl-L-lysine(9) demethylase 4B</fullName>
    </alternativeName>
</protein>
<reference evidence="28" key="1">
    <citation type="submission" date="2025-08" db="UniProtKB">
        <authorList>
            <consortium name="Ensembl"/>
        </authorList>
    </citation>
    <scope>IDENTIFICATION</scope>
</reference>
<dbReference type="FunFam" id="3.10.330.70:FF:000001">
    <property type="entry name" value="Putative lysine-specific demethylase 4a"/>
    <property type="match status" value="1"/>
</dbReference>
<keyword evidence="16" id="KW-0539">Nucleus</keyword>
<keyword evidence="14" id="KW-0805">Transcription regulation</keyword>
<comment type="cofactor">
    <cofactor evidence="1">
        <name>Fe(2+)</name>
        <dbReference type="ChEBI" id="CHEBI:29033"/>
    </cofactor>
</comment>
<dbReference type="PROSITE" id="PS51805">
    <property type="entry name" value="EPHD"/>
    <property type="match status" value="1"/>
</dbReference>
<dbReference type="SUPFAM" id="SSF51197">
    <property type="entry name" value="Clavaminate synthase-like"/>
    <property type="match status" value="1"/>
</dbReference>
<dbReference type="InterPro" id="IPR002999">
    <property type="entry name" value="Tudor"/>
</dbReference>
<dbReference type="InterPro" id="IPR003347">
    <property type="entry name" value="JmjC_dom"/>
</dbReference>
<evidence type="ECO:0000256" key="3">
    <source>
        <dbReference type="ARBA" id="ARBA00009711"/>
    </source>
</evidence>
<sequence length="885" mass="98447">MDVAQNPSCKIMTFRPTMEEFKDFRKYVAYMETQGAHRAGLAKVIPPEGWKPRKCYDTIEDMVIPAPIMQVVTGQSGLFTQYNIQKKSMTVSEYRKLANSNKYCTPRHKDFDDLERKYWKNLTFVSPIYGADVSGSIYDPGVEEWNIGHLNTLLDMVEQECGIVIEGVNTPYMYFGMWKTTFAWHTEDMDLYSINYLHFGQSKSWYAIPPEHGKRLERLAQGFFPGSSQGCDVFLRHKMTLISPSILKKYSIPFDRITQNEGEFMITFPYGYHAGFNHGFNCAESTNFATLRWVDYGKMATQCSCRKDMVKISMDVFVRCLQPERYELWKQGKDTTVLDHLKPTESLDVKPPILTHHFLLLLFLLLLFLLLLPPLLLPPSSSSSSSPLSPPSSFLLPPPPPPQSPPSSSSSPLSSFLLLLPLPPPLPPPSSSSLLLHPPPPSPPPPSSSSLFLLHPPPPSSPLAPSSPGSSVMCPCDPPPQPSYSKMKSRRHPLTKPPKRSPLSIVKQEHSSDEELSPTMPLEGDMKKNEHLWQNQSSPNFLAEKAFNAAVANLDPYCAVCSLFCPYTKPAKELFHSDPSTPALPGHGCHTRPLVPEMCFSAVAANTEPLPASSNIGEDGTSMLLRCSSCCLQECSLCNLRGGALKRTVDNRWVHVICAIAVAEARFVNAIDREPVDVSAVPDTRKSLKCVYCHTQSDKPNAGACIQCTHDNCSTSFHVTCAHIAGVVIKPADWPYLVSVTCHKHKTAILFKGPKGPAVGQRVIGRSSDGWYYHCTVIGAATQTYYEVNFDDGSYCDNLHPENVVSHDCLAGGPPETGELMVVHTAEGNVLNASFVKSHVNRQYQVEFQDQSQLLLKHSEIYSLQHELPKRVRARLVSTMACFLV</sequence>
<evidence type="ECO:0000256" key="14">
    <source>
        <dbReference type="ARBA" id="ARBA00023015"/>
    </source>
</evidence>
<evidence type="ECO:0000256" key="12">
    <source>
        <dbReference type="ARBA" id="ARBA00023002"/>
    </source>
</evidence>
<evidence type="ECO:0000256" key="15">
    <source>
        <dbReference type="ARBA" id="ARBA00023163"/>
    </source>
</evidence>
<proteinExistence type="inferred from homology"/>
<dbReference type="GeneTree" id="ENSGT00940000159248"/>
<feature type="region of interest" description="Disordered" evidence="23">
    <location>
        <begin position="387"/>
        <end position="412"/>
    </location>
</feature>
<dbReference type="SMART" id="SM00558">
    <property type="entry name" value="JmjC"/>
    <property type="match status" value="1"/>
</dbReference>
<keyword evidence="24" id="KW-0472">Membrane</keyword>
<dbReference type="GO" id="GO:0000785">
    <property type="term" value="C:chromatin"/>
    <property type="evidence" value="ECO:0007669"/>
    <property type="project" value="TreeGrafter"/>
</dbReference>
<keyword evidence="10" id="KW-0223">Dioxygenase</keyword>
<keyword evidence="24" id="KW-1133">Transmembrane helix</keyword>
<feature type="compositionally biased region" description="Pro residues" evidence="23">
    <location>
        <begin position="437"/>
        <end position="447"/>
    </location>
</feature>
<evidence type="ECO:0000256" key="8">
    <source>
        <dbReference type="ARBA" id="ARBA00022833"/>
    </source>
</evidence>
<keyword evidence="12" id="KW-0560">Oxidoreductase</keyword>
<dbReference type="Gene3D" id="2.30.30.140">
    <property type="match status" value="1"/>
</dbReference>
<evidence type="ECO:0000256" key="7">
    <source>
        <dbReference type="ARBA" id="ARBA00022771"/>
    </source>
</evidence>
<dbReference type="GO" id="GO:0140684">
    <property type="term" value="F:histone H3K9me2/H3K9me3 demethylase activity"/>
    <property type="evidence" value="ECO:0007669"/>
    <property type="project" value="UniProtKB-EC"/>
</dbReference>
<keyword evidence="7" id="KW-0863">Zinc-finger</keyword>
<feature type="region of interest" description="Disordered" evidence="23">
    <location>
        <begin position="428"/>
        <end position="521"/>
    </location>
</feature>
<dbReference type="InterPro" id="IPR013083">
    <property type="entry name" value="Znf_RING/FYVE/PHD"/>
</dbReference>
<organism evidence="28 29">
    <name type="scientific">Gadus morhua</name>
    <name type="common">Atlantic cod</name>
    <dbReference type="NCBI Taxonomy" id="8049"/>
    <lineage>
        <taxon>Eukaryota</taxon>
        <taxon>Metazoa</taxon>
        <taxon>Chordata</taxon>
        <taxon>Craniata</taxon>
        <taxon>Vertebrata</taxon>
        <taxon>Euteleostomi</taxon>
        <taxon>Actinopterygii</taxon>
        <taxon>Neopterygii</taxon>
        <taxon>Teleostei</taxon>
        <taxon>Neoteleostei</taxon>
        <taxon>Acanthomorphata</taxon>
        <taxon>Zeiogadaria</taxon>
        <taxon>Gadariae</taxon>
        <taxon>Gadiformes</taxon>
        <taxon>Gadoidei</taxon>
        <taxon>Gadidae</taxon>
        <taxon>Gadus</taxon>
    </lineage>
</organism>
<gene>
    <name evidence="28" type="primary">kdm4b</name>
</gene>
<evidence type="ECO:0000256" key="19">
    <source>
        <dbReference type="ARBA" id="ARBA00069270"/>
    </source>
</evidence>
<dbReference type="AlphaFoldDB" id="A0A8C5CJG3"/>
<dbReference type="SMART" id="SM00249">
    <property type="entry name" value="PHD"/>
    <property type="match status" value="1"/>
</dbReference>
<evidence type="ECO:0000256" key="11">
    <source>
        <dbReference type="ARBA" id="ARBA00022990"/>
    </source>
</evidence>
<dbReference type="Pfam" id="PF02375">
    <property type="entry name" value="JmjN"/>
    <property type="match status" value="1"/>
</dbReference>
<keyword evidence="29" id="KW-1185">Reference proteome</keyword>
<dbReference type="Pfam" id="PF18104">
    <property type="entry name" value="Tudor_2"/>
    <property type="match status" value="1"/>
</dbReference>
<evidence type="ECO:0000259" key="27">
    <source>
        <dbReference type="PROSITE" id="PS51805"/>
    </source>
</evidence>
<evidence type="ECO:0000256" key="1">
    <source>
        <dbReference type="ARBA" id="ARBA00001954"/>
    </source>
</evidence>
<evidence type="ECO:0000259" key="25">
    <source>
        <dbReference type="PROSITE" id="PS51183"/>
    </source>
</evidence>
<keyword evidence="6" id="KW-0677">Repeat</keyword>
<feature type="transmembrane region" description="Helical" evidence="24">
    <location>
        <begin position="358"/>
        <end position="377"/>
    </location>
</feature>
<dbReference type="EC" id="1.14.11.66" evidence="4"/>
<evidence type="ECO:0000256" key="18">
    <source>
        <dbReference type="ARBA" id="ARBA00054423"/>
    </source>
</evidence>
<evidence type="ECO:0000256" key="24">
    <source>
        <dbReference type="SAM" id="Phobius"/>
    </source>
</evidence>
<keyword evidence="11" id="KW-0007">Acetylation</keyword>
<keyword evidence="5" id="KW-0479">Metal-binding</keyword>
<keyword evidence="15" id="KW-0804">Transcription</keyword>
<dbReference type="PANTHER" id="PTHR10694:SF7">
    <property type="entry name" value="[HISTONE H3]-TRIMETHYL-L-LYSINE(9) DEMETHYLASE"/>
    <property type="match status" value="1"/>
</dbReference>
<feature type="compositionally biased region" description="Pro residues" evidence="23">
    <location>
        <begin position="396"/>
        <end position="405"/>
    </location>
</feature>
<dbReference type="PROSITE" id="PS51183">
    <property type="entry name" value="JMJN"/>
    <property type="match status" value="1"/>
</dbReference>
<dbReference type="GO" id="GO:0010468">
    <property type="term" value="P:regulation of gene expression"/>
    <property type="evidence" value="ECO:0007669"/>
    <property type="project" value="TreeGrafter"/>
</dbReference>
<evidence type="ECO:0000256" key="2">
    <source>
        <dbReference type="ARBA" id="ARBA00004123"/>
    </source>
</evidence>
<comment type="catalytic activity">
    <reaction evidence="17">
        <text>N(6),N(6),N(6)-trimethyl-L-lysyl(9)-[histone H3] + 2 2-oxoglutarate + 2 O2 = N(6)-methyl-L-lysyl(9)-[histone H3] + 2 formaldehyde + 2 succinate + 2 CO2</text>
        <dbReference type="Rhea" id="RHEA:60200"/>
        <dbReference type="Rhea" id="RHEA-COMP:15538"/>
        <dbReference type="Rhea" id="RHEA-COMP:15542"/>
        <dbReference type="ChEBI" id="CHEBI:15379"/>
        <dbReference type="ChEBI" id="CHEBI:16526"/>
        <dbReference type="ChEBI" id="CHEBI:16810"/>
        <dbReference type="ChEBI" id="CHEBI:16842"/>
        <dbReference type="ChEBI" id="CHEBI:30031"/>
        <dbReference type="ChEBI" id="CHEBI:61929"/>
        <dbReference type="ChEBI" id="CHEBI:61961"/>
        <dbReference type="EC" id="1.14.11.66"/>
    </reaction>
</comment>
<dbReference type="Pfam" id="PF02373">
    <property type="entry name" value="JmjC"/>
    <property type="match status" value="1"/>
</dbReference>
<dbReference type="PANTHER" id="PTHR10694">
    <property type="entry name" value="LYSINE-SPECIFIC DEMETHYLASE"/>
    <property type="match status" value="1"/>
</dbReference>
<feature type="domain" description="JmjN" evidence="25">
    <location>
        <begin position="11"/>
        <end position="53"/>
    </location>
</feature>
<evidence type="ECO:0000256" key="17">
    <source>
        <dbReference type="ARBA" id="ARBA00049349"/>
    </source>
</evidence>
<keyword evidence="8" id="KW-0862">Zinc</keyword>
<comment type="function">
    <text evidence="18">Histone demethylase that specifically demethylates 'Lys-9' of histone H3, thereby playing a role in histone code. Does not demethylate histone H3 'Lys-4', H3 'Lys-27', H3 'Lys-36' nor H4 'Lys-20'. Only able to demethylate trimethylated H3 'Lys-9', with a weaker activity than KDM4A, KDM4C and KDM4D. Demethylation of Lys residue generates formaldehyde and succinate. Plays a critical role in the development of the central nervous system (CNS).</text>
</comment>
<dbReference type="PROSITE" id="PS51184">
    <property type="entry name" value="JMJC"/>
    <property type="match status" value="1"/>
</dbReference>
<dbReference type="Ensembl" id="ENSGMOT00000076727.1">
    <property type="protein sequence ID" value="ENSGMOP00000061613.1"/>
    <property type="gene ID" value="ENSGMOG00000036504.1"/>
</dbReference>
<evidence type="ECO:0000313" key="28">
    <source>
        <dbReference type="Ensembl" id="ENSGMOP00000061613.1"/>
    </source>
</evidence>
<reference evidence="28" key="2">
    <citation type="submission" date="2025-09" db="UniProtKB">
        <authorList>
            <consortium name="Ensembl"/>
        </authorList>
    </citation>
    <scope>IDENTIFICATION</scope>
</reference>
<evidence type="ECO:0000256" key="9">
    <source>
        <dbReference type="ARBA" id="ARBA00022853"/>
    </source>
</evidence>
<feature type="compositionally biased region" description="Basic residues" evidence="23">
    <location>
        <begin position="487"/>
        <end position="499"/>
    </location>
</feature>
<keyword evidence="9" id="KW-0156">Chromatin regulator</keyword>
<comment type="similarity">
    <text evidence="3">Belongs to the JHDM3 histone demethylase family.</text>
</comment>
<evidence type="ECO:0000256" key="22">
    <source>
        <dbReference type="ARBA" id="ARBA00082446"/>
    </source>
</evidence>
<keyword evidence="13" id="KW-0408">Iron</keyword>
<dbReference type="Gene3D" id="3.10.330.70">
    <property type="match status" value="1"/>
</dbReference>
<evidence type="ECO:0000259" key="26">
    <source>
        <dbReference type="PROSITE" id="PS51184"/>
    </source>
</evidence>
<dbReference type="Gene3D" id="3.30.40.10">
    <property type="entry name" value="Zinc/RING finger domain, C3HC4 (zinc finger)"/>
    <property type="match status" value="1"/>
</dbReference>
<evidence type="ECO:0000256" key="23">
    <source>
        <dbReference type="SAM" id="MobiDB-lite"/>
    </source>
</evidence>
<dbReference type="InterPro" id="IPR040477">
    <property type="entry name" value="KDM4-like_Tudor"/>
</dbReference>
<feature type="domain" description="PHD-type" evidence="27">
    <location>
        <begin position="632"/>
        <end position="746"/>
    </location>
</feature>
<dbReference type="FunFam" id="2.60.120.650:FF:000003">
    <property type="entry name" value="Lysine-specific demethylase 4D"/>
    <property type="match status" value="1"/>
</dbReference>
<dbReference type="Proteomes" id="UP000694546">
    <property type="component" value="Chromosome 12"/>
</dbReference>
<dbReference type="GO" id="GO:0008270">
    <property type="term" value="F:zinc ion binding"/>
    <property type="evidence" value="ECO:0007669"/>
    <property type="project" value="UniProtKB-KW"/>
</dbReference>
<dbReference type="SMART" id="SM00545">
    <property type="entry name" value="JmjN"/>
    <property type="match status" value="1"/>
</dbReference>
<evidence type="ECO:0000256" key="4">
    <source>
        <dbReference type="ARBA" id="ARBA00012900"/>
    </source>
</evidence>
<dbReference type="SMART" id="SM00333">
    <property type="entry name" value="TUDOR"/>
    <property type="match status" value="2"/>
</dbReference>
<dbReference type="InterPro" id="IPR003349">
    <property type="entry name" value="JmjN"/>
</dbReference>
<feature type="domain" description="JmjC" evidence="26">
    <location>
        <begin position="139"/>
        <end position="305"/>
    </location>
</feature>
<evidence type="ECO:0000256" key="5">
    <source>
        <dbReference type="ARBA" id="ARBA00022723"/>
    </source>
</evidence>
<dbReference type="Pfam" id="PF13832">
    <property type="entry name" value="zf-HC5HC2H_2"/>
    <property type="match status" value="1"/>
</dbReference>
<name>A0A8C5CJG3_GADMO</name>
<evidence type="ECO:0000256" key="16">
    <source>
        <dbReference type="ARBA" id="ARBA00023242"/>
    </source>
</evidence>
<keyword evidence="24" id="KW-0812">Transmembrane</keyword>
<dbReference type="Gene3D" id="2.60.120.650">
    <property type="entry name" value="Cupin"/>
    <property type="match status" value="1"/>
</dbReference>
<evidence type="ECO:0000313" key="29">
    <source>
        <dbReference type="Proteomes" id="UP000694546"/>
    </source>
</evidence>
<dbReference type="InterPro" id="IPR001965">
    <property type="entry name" value="Znf_PHD"/>
</dbReference>
<dbReference type="GO" id="GO:0005634">
    <property type="term" value="C:nucleus"/>
    <property type="evidence" value="ECO:0007669"/>
    <property type="project" value="UniProtKB-SubCell"/>
</dbReference>
<evidence type="ECO:0000256" key="20">
    <source>
        <dbReference type="ARBA" id="ARBA00076122"/>
    </source>
</evidence>